<sequence>MDRRRSPPRGDYRDRDHPSYDMGRRDRMMPRDMRYDPYGYPGGYGRRSDPQQGRRSRSRSLDRGYRGRGGGFRPARGGGRGRGPRASVEDLDQAMDNYWKKEENEGEGEAGEGKDAQEADAKDEKHEQKQHDEEQHDEQHDEQPGEEEEAEGGGEP</sequence>
<evidence type="ECO:0000313" key="4">
    <source>
        <dbReference type="EMBL" id="EKX54594.1"/>
    </source>
</evidence>
<feature type="compositionally biased region" description="Gly residues" evidence="2">
    <location>
        <begin position="67"/>
        <end position="81"/>
    </location>
</feature>
<dbReference type="EnsemblProtists" id="EKX54594">
    <property type="protein sequence ID" value="EKX54594"/>
    <property type="gene ID" value="GUITHDRAFT_150055"/>
</dbReference>
<dbReference type="InterPro" id="IPR025715">
    <property type="entry name" value="FoP_C"/>
</dbReference>
<protein>
    <recommendedName>
        <fullName evidence="3">Chromatin target of PRMT1 protein C-terminal domain-containing protein</fullName>
    </recommendedName>
</protein>
<feature type="compositionally biased region" description="Acidic residues" evidence="2">
    <location>
        <begin position="144"/>
        <end position="156"/>
    </location>
</feature>
<evidence type="ECO:0000256" key="1">
    <source>
        <dbReference type="ARBA" id="ARBA00022884"/>
    </source>
</evidence>
<feature type="region of interest" description="Disordered" evidence="2">
    <location>
        <begin position="1"/>
        <end position="156"/>
    </location>
</feature>
<reference evidence="5" key="3">
    <citation type="submission" date="2016-03" db="UniProtKB">
        <authorList>
            <consortium name="EnsemblProtists"/>
        </authorList>
    </citation>
    <scope>IDENTIFICATION</scope>
</reference>
<dbReference type="EMBL" id="JH992967">
    <property type="protein sequence ID" value="EKX54594.1"/>
    <property type="molecule type" value="Genomic_DNA"/>
</dbReference>
<dbReference type="RefSeq" id="XP_005841574.1">
    <property type="nucleotide sequence ID" value="XM_005841517.1"/>
</dbReference>
<feature type="domain" description="Chromatin target of PRMT1 protein C-terminal" evidence="3">
    <location>
        <begin position="44"/>
        <end position="101"/>
    </location>
</feature>
<reference evidence="6" key="2">
    <citation type="submission" date="2012-11" db="EMBL/GenBank/DDBJ databases">
        <authorList>
            <person name="Kuo A."/>
            <person name="Curtis B.A."/>
            <person name="Tanifuji G."/>
            <person name="Burki F."/>
            <person name="Gruber A."/>
            <person name="Irimia M."/>
            <person name="Maruyama S."/>
            <person name="Arias M.C."/>
            <person name="Ball S.G."/>
            <person name="Gile G.H."/>
            <person name="Hirakawa Y."/>
            <person name="Hopkins J.F."/>
            <person name="Rensing S.A."/>
            <person name="Schmutz J."/>
            <person name="Symeonidi A."/>
            <person name="Elias M."/>
            <person name="Eveleigh R.J."/>
            <person name="Herman E.K."/>
            <person name="Klute M.J."/>
            <person name="Nakayama T."/>
            <person name="Obornik M."/>
            <person name="Reyes-Prieto A."/>
            <person name="Armbrust E.V."/>
            <person name="Aves S.J."/>
            <person name="Beiko R.G."/>
            <person name="Coutinho P."/>
            <person name="Dacks J.B."/>
            <person name="Durnford D.G."/>
            <person name="Fast N.M."/>
            <person name="Green B.R."/>
            <person name="Grisdale C."/>
            <person name="Hempe F."/>
            <person name="Henrissat B."/>
            <person name="Hoppner M.P."/>
            <person name="Ishida K.-I."/>
            <person name="Kim E."/>
            <person name="Koreny L."/>
            <person name="Kroth P.G."/>
            <person name="Liu Y."/>
            <person name="Malik S.-B."/>
            <person name="Maier U.G."/>
            <person name="McRose D."/>
            <person name="Mock T."/>
            <person name="Neilson J.A."/>
            <person name="Onodera N.T."/>
            <person name="Poole A.M."/>
            <person name="Pritham E.J."/>
            <person name="Richards T.A."/>
            <person name="Rocap G."/>
            <person name="Roy S.W."/>
            <person name="Sarai C."/>
            <person name="Schaack S."/>
            <person name="Shirato S."/>
            <person name="Slamovits C.H."/>
            <person name="Spencer D.F."/>
            <person name="Suzuki S."/>
            <person name="Worden A.Z."/>
            <person name="Zauner S."/>
            <person name="Barry K."/>
            <person name="Bell C."/>
            <person name="Bharti A.K."/>
            <person name="Crow J.A."/>
            <person name="Grimwood J."/>
            <person name="Kramer R."/>
            <person name="Lindquist E."/>
            <person name="Lucas S."/>
            <person name="Salamov A."/>
            <person name="McFadden G.I."/>
            <person name="Lane C.E."/>
            <person name="Keeling P.J."/>
            <person name="Gray M.W."/>
            <person name="Grigoriev I.V."/>
            <person name="Archibald J.M."/>
        </authorList>
    </citation>
    <scope>NUCLEOTIDE SEQUENCE</scope>
    <source>
        <strain evidence="6">CCMP2712</strain>
    </source>
</reference>
<name>L1K1Y7_GUITC</name>
<dbReference type="Proteomes" id="UP000011087">
    <property type="component" value="Unassembled WGS sequence"/>
</dbReference>
<accession>L1K1Y7</accession>
<organism evidence="4">
    <name type="scientific">Guillardia theta (strain CCMP2712)</name>
    <name type="common">Cryptophyte</name>
    <dbReference type="NCBI Taxonomy" id="905079"/>
    <lineage>
        <taxon>Eukaryota</taxon>
        <taxon>Cryptophyceae</taxon>
        <taxon>Pyrenomonadales</taxon>
        <taxon>Geminigeraceae</taxon>
        <taxon>Guillardia</taxon>
    </lineage>
</organism>
<gene>
    <name evidence="4" type="ORF">GUITHDRAFT_150055</name>
</gene>
<dbReference type="GeneID" id="17311236"/>
<dbReference type="PaxDb" id="55529-EKX54594"/>
<reference evidence="4 6" key="1">
    <citation type="journal article" date="2012" name="Nature">
        <title>Algal genomes reveal evolutionary mosaicism and the fate of nucleomorphs.</title>
        <authorList>
            <consortium name="DOE Joint Genome Institute"/>
            <person name="Curtis B.A."/>
            <person name="Tanifuji G."/>
            <person name="Burki F."/>
            <person name="Gruber A."/>
            <person name="Irimia M."/>
            <person name="Maruyama S."/>
            <person name="Arias M.C."/>
            <person name="Ball S.G."/>
            <person name="Gile G.H."/>
            <person name="Hirakawa Y."/>
            <person name="Hopkins J.F."/>
            <person name="Kuo A."/>
            <person name="Rensing S.A."/>
            <person name="Schmutz J."/>
            <person name="Symeonidi A."/>
            <person name="Elias M."/>
            <person name="Eveleigh R.J."/>
            <person name="Herman E.K."/>
            <person name="Klute M.J."/>
            <person name="Nakayama T."/>
            <person name="Obornik M."/>
            <person name="Reyes-Prieto A."/>
            <person name="Armbrust E.V."/>
            <person name="Aves S.J."/>
            <person name="Beiko R.G."/>
            <person name="Coutinho P."/>
            <person name="Dacks J.B."/>
            <person name="Durnford D.G."/>
            <person name="Fast N.M."/>
            <person name="Green B.R."/>
            <person name="Grisdale C.J."/>
            <person name="Hempel F."/>
            <person name="Henrissat B."/>
            <person name="Hoppner M.P."/>
            <person name="Ishida K."/>
            <person name="Kim E."/>
            <person name="Koreny L."/>
            <person name="Kroth P.G."/>
            <person name="Liu Y."/>
            <person name="Malik S.B."/>
            <person name="Maier U.G."/>
            <person name="McRose D."/>
            <person name="Mock T."/>
            <person name="Neilson J.A."/>
            <person name="Onodera N.T."/>
            <person name="Poole A.M."/>
            <person name="Pritham E.J."/>
            <person name="Richards T.A."/>
            <person name="Rocap G."/>
            <person name="Roy S.W."/>
            <person name="Sarai C."/>
            <person name="Schaack S."/>
            <person name="Shirato S."/>
            <person name="Slamovits C.H."/>
            <person name="Spencer D.F."/>
            <person name="Suzuki S."/>
            <person name="Worden A.Z."/>
            <person name="Zauner S."/>
            <person name="Barry K."/>
            <person name="Bell C."/>
            <person name="Bharti A.K."/>
            <person name="Crow J.A."/>
            <person name="Grimwood J."/>
            <person name="Kramer R."/>
            <person name="Lindquist E."/>
            <person name="Lucas S."/>
            <person name="Salamov A."/>
            <person name="McFadden G.I."/>
            <person name="Lane C.E."/>
            <person name="Keeling P.J."/>
            <person name="Gray M.W."/>
            <person name="Grigoriev I.V."/>
            <person name="Archibald J.M."/>
        </authorList>
    </citation>
    <scope>NUCLEOTIDE SEQUENCE</scope>
    <source>
        <strain evidence="4 6">CCMP2712</strain>
    </source>
</reference>
<proteinExistence type="predicted"/>
<evidence type="ECO:0000313" key="5">
    <source>
        <dbReference type="EnsemblProtists" id="EKX54594"/>
    </source>
</evidence>
<dbReference type="GO" id="GO:0003723">
    <property type="term" value="F:RNA binding"/>
    <property type="evidence" value="ECO:0007669"/>
    <property type="project" value="UniProtKB-KW"/>
</dbReference>
<dbReference type="AlphaFoldDB" id="L1K1Y7"/>
<feature type="compositionally biased region" description="Basic and acidic residues" evidence="2">
    <location>
        <begin position="1"/>
        <end position="35"/>
    </location>
</feature>
<dbReference type="Pfam" id="PF13865">
    <property type="entry name" value="FoP_duplication"/>
    <property type="match status" value="1"/>
</dbReference>
<evidence type="ECO:0000256" key="2">
    <source>
        <dbReference type="SAM" id="MobiDB-lite"/>
    </source>
</evidence>
<evidence type="ECO:0000259" key="3">
    <source>
        <dbReference type="Pfam" id="PF13865"/>
    </source>
</evidence>
<keyword evidence="6" id="KW-1185">Reference proteome</keyword>
<dbReference type="HOGENOM" id="CLU_1690071_0_0_1"/>
<feature type="compositionally biased region" description="Basic and acidic residues" evidence="2">
    <location>
        <begin position="111"/>
        <end position="143"/>
    </location>
</feature>
<evidence type="ECO:0000313" key="6">
    <source>
        <dbReference type="Proteomes" id="UP000011087"/>
    </source>
</evidence>
<keyword evidence="1" id="KW-0694">RNA-binding</keyword>
<dbReference type="KEGG" id="gtt:GUITHDRAFT_150055"/>